<sequence>IFEILFNINLYAKFQINGAIKSVPFFIDLTWNDPRCFISFAFLNRAYFCFLCI</sequence>
<organism evidence="1">
    <name type="scientific">Lepeophtheirus salmonis</name>
    <name type="common">Salmon louse</name>
    <name type="synonym">Caligus salmonis</name>
    <dbReference type="NCBI Taxonomy" id="72036"/>
    <lineage>
        <taxon>Eukaryota</taxon>
        <taxon>Metazoa</taxon>
        <taxon>Ecdysozoa</taxon>
        <taxon>Arthropoda</taxon>
        <taxon>Crustacea</taxon>
        <taxon>Multicrustacea</taxon>
        <taxon>Hexanauplia</taxon>
        <taxon>Copepoda</taxon>
        <taxon>Siphonostomatoida</taxon>
        <taxon>Caligidae</taxon>
        <taxon>Lepeophtheirus</taxon>
    </lineage>
</organism>
<reference evidence="1" key="1">
    <citation type="submission" date="2014-05" db="EMBL/GenBank/DDBJ databases">
        <authorList>
            <person name="Chronopoulou M."/>
        </authorList>
    </citation>
    <scope>NUCLEOTIDE SEQUENCE</scope>
    <source>
        <tissue evidence="1">Whole organism</tissue>
    </source>
</reference>
<evidence type="ECO:0000313" key="1">
    <source>
        <dbReference type="EMBL" id="CDW47420.1"/>
    </source>
</evidence>
<feature type="non-terminal residue" evidence="1">
    <location>
        <position position="1"/>
    </location>
</feature>
<dbReference type="EMBL" id="HACA01030059">
    <property type="protein sequence ID" value="CDW47420.1"/>
    <property type="molecule type" value="Transcribed_RNA"/>
</dbReference>
<proteinExistence type="predicted"/>
<protein>
    <submittedName>
        <fullName evidence="1">Uncharacterized protein</fullName>
    </submittedName>
</protein>
<accession>A0A0K2VAW3</accession>
<dbReference type="AlphaFoldDB" id="A0A0K2VAW3"/>
<name>A0A0K2VAW3_LEPSM</name>